<evidence type="ECO:0000256" key="2">
    <source>
        <dbReference type="SAM" id="MobiDB-lite"/>
    </source>
</evidence>
<dbReference type="InterPro" id="IPR017850">
    <property type="entry name" value="Alkaline_phosphatase_core_sf"/>
</dbReference>
<dbReference type="InterPro" id="IPR050738">
    <property type="entry name" value="Sulfatase"/>
</dbReference>
<reference evidence="4 5" key="1">
    <citation type="submission" date="2019-02" db="EMBL/GenBank/DDBJ databases">
        <title>Deep-cultivation of Planctomycetes and their phenomic and genomic characterization uncovers novel biology.</title>
        <authorList>
            <person name="Wiegand S."/>
            <person name="Jogler M."/>
            <person name="Boedeker C."/>
            <person name="Pinto D."/>
            <person name="Vollmers J."/>
            <person name="Rivas-Marin E."/>
            <person name="Kohn T."/>
            <person name="Peeters S.H."/>
            <person name="Heuer A."/>
            <person name="Rast P."/>
            <person name="Oberbeckmann S."/>
            <person name="Bunk B."/>
            <person name="Jeske O."/>
            <person name="Meyerdierks A."/>
            <person name="Storesund J.E."/>
            <person name="Kallscheuer N."/>
            <person name="Luecker S."/>
            <person name="Lage O.M."/>
            <person name="Pohl T."/>
            <person name="Merkel B.J."/>
            <person name="Hornburger P."/>
            <person name="Mueller R.-W."/>
            <person name="Bruemmer F."/>
            <person name="Labrenz M."/>
            <person name="Spormann A.M."/>
            <person name="Op den Camp H."/>
            <person name="Overmann J."/>
            <person name="Amann R."/>
            <person name="Jetten M.S.M."/>
            <person name="Mascher T."/>
            <person name="Medema M.H."/>
            <person name="Devos D.P."/>
            <person name="Kaster A.-K."/>
            <person name="Ovreas L."/>
            <person name="Rohde M."/>
            <person name="Galperin M.Y."/>
            <person name="Jogler C."/>
        </authorList>
    </citation>
    <scope>NUCLEOTIDE SEQUENCE [LARGE SCALE GENOMIC DNA]</scope>
    <source>
        <strain evidence="4 5">Pla163</strain>
    </source>
</reference>
<name>A0A518D1H7_9BACT</name>
<proteinExistence type="inferred from homology"/>
<feature type="domain" description="Sulfatase N-terminal" evidence="3">
    <location>
        <begin position="41"/>
        <end position="359"/>
    </location>
</feature>
<dbReference type="CDD" id="cd16148">
    <property type="entry name" value="sulfatase_like"/>
    <property type="match status" value="1"/>
</dbReference>
<gene>
    <name evidence="4" type="primary">betC_8</name>
    <name evidence="4" type="ORF">Pla163_24480</name>
</gene>
<dbReference type="PANTHER" id="PTHR42693:SF33">
    <property type="entry name" value="ARYLSULFATASE"/>
    <property type="match status" value="1"/>
</dbReference>
<feature type="compositionally biased region" description="Acidic residues" evidence="2">
    <location>
        <begin position="481"/>
        <end position="492"/>
    </location>
</feature>
<evidence type="ECO:0000313" key="4">
    <source>
        <dbReference type="EMBL" id="QDU85320.1"/>
    </source>
</evidence>
<dbReference type="Gene3D" id="3.40.720.10">
    <property type="entry name" value="Alkaline Phosphatase, subunit A"/>
    <property type="match status" value="1"/>
</dbReference>
<keyword evidence="5" id="KW-1185">Reference proteome</keyword>
<evidence type="ECO:0000256" key="1">
    <source>
        <dbReference type="ARBA" id="ARBA00008779"/>
    </source>
</evidence>
<dbReference type="PROSITE" id="PS51257">
    <property type="entry name" value="PROKAR_LIPOPROTEIN"/>
    <property type="match status" value="1"/>
</dbReference>
<dbReference type="Proteomes" id="UP000319342">
    <property type="component" value="Chromosome"/>
</dbReference>
<comment type="similarity">
    <text evidence="1">Belongs to the sulfatase family.</text>
</comment>
<evidence type="ECO:0000313" key="5">
    <source>
        <dbReference type="Proteomes" id="UP000319342"/>
    </source>
</evidence>
<feature type="region of interest" description="Disordered" evidence="2">
    <location>
        <begin position="476"/>
        <end position="504"/>
    </location>
</feature>
<dbReference type="EMBL" id="CP036290">
    <property type="protein sequence ID" value="QDU85320.1"/>
    <property type="molecule type" value="Genomic_DNA"/>
</dbReference>
<dbReference type="SUPFAM" id="SSF53649">
    <property type="entry name" value="Alkaline phosphatase-like"/>
    <property type="match status" value="1"/>
</dbReference>
<dbReference type="Pfam" id="PF00884">
    <property type="entry name" value="Sulfatase"/>
    <property type="match status" value="1"/>
</dbReference>
<dbReference type="PANTHER" id="PTHR42693">
    <property type="entry name" value="ARYLSULFATASE FAMILY MEMBER"/>
    <property type="match status" value="1"/>
</dbReference>
<evidence type="ECO:0000259" key="3">
    <source>
        <dbReference type="Pfam" id="PF00884"/>
    </source>
</evidence>
<dbReference type="InterPro" id="IPR000917">
    <property type="entry name" value="Sulfatase_N"/>
</dbReference>
<organism evidence="4 5">
    <name type="scientific">Rohdeia mirabilis</name>
    <dbReference type="NCBI Taxonomy" id="2528008"/>
    <lineage>
        <taxon>Bacteria</taxon>
        <taxon>Pseudomonadati</taxon>
        <taxon>Planctomycetota</taxon>
        <taxon>Planctomycetia</taxon>
        <taxon>Planctomycetia incertae sedis</taxon>
        <taxon>Rohdeia</taxon>
    </lineage>
</organism>
<accession>A0A518D1H7</accession>
<dbReference type="EC" id="3.1.6.6" evidence="4"/>
<keyword evidence="4" id="KW-0378">Hydrolase</keyword>
<sequence length="504" mass="54900">MVAAVRRLGLLVAALLCGCGGSDGPSSSGAGPTAGASVHGVLLVVCDTLRADRLDPYGGDVGTPHVNRLAERGVVWEQNRAQGCWTLPSMISMMTGRWISERSRGVPKDQPTLADLLSEEGFRTGAFVANAVASPQRGFARSVDHFDQLTYSDPADVVAKRFLDWKAGLDLQDERPWFGWVHFMDPHMPYEPDERFLRPQAPVSSAQRDAWKRAEYEIEQFLPGSAAARQGTNGRQFIRGIRQAYDGEVRSFDHGLGLILDALEASGELDTTLVVLAADHGEAMFENPIYPGEKDALLDDEPRSLALGRWLAYDHKHWYFPQTWNTPLIVSGPGFERGVVGEGMSANIDILPTILAAVGAHVPDDLDGTSLVGRTTVERELVFGHGRDTTAVIDGAGNFWVEMPRELSGVRDPQRPSGLLFQLSQGPLYLTDRSRQEPELAASLRQRIDEWRATTTLRTNLDVDDSADQILIDLGYVEGPAGDESEDADGADADGTSKPPKSDG</sequence>
<dbReference type="GO" id="GO:0004065">
    <property type="term" value="F:arylsulfatase activity"/>
    <property type="evidence" value="ECO:0007669"/>
    <property type="project" value="TreeGrafter"/>
</dbReference>
<dbReference type="AlphaFoldDB" id="A0A518D1H7"/>
<dbReference type="GO" id="GO:0047753">
    <property type="term" value="F:choline-sulfatase activity"/>
    <property type="evidence" value="ECO:0007669"/>
    <property type="project" value="UniProtKB-EC"/>
</dbReference>
<protein>
    <submittedName>
        <fullName evidence="4">Choline-sulfatase</fullName>
        <ecNumber evidence="4">3.1.6.6</ecNumber>
    </submittedName>
</protein>